<evidence type="ECO:0000256" key="1">
    <source>
        <dbReference type="SAM" id="MobiDB-lite"/>
    </source>
</evidence>
<feature type="compositionally biased region" description="Basic and acidic residues" evidence="1">
    <location>
        <begin position="146"/>
        <end position="157"/>
    </location>
</feature>
<organism evidence="2 3">
    <name type="scientific">Nepenthes gracilis</name>
    <name type="common">Slender pitcher plant</name>
    <dbReference type="NCBI Taxonomy" id="150966"/>
    <lineage>
        <taxon>Eukaryota</taxon>
        <taxon>Viridiplantae</taxon>
        <taxon>Streptophyta</taxon>
        <taxon>Embryophyta</taxon>
        <taxon>Tracheophyta</taxon>
        <taxon>Spermatophyta</taxon>
        <taxon>Magnoliopsida</taxon>
        <taxon>eudicotyledons</taxon>
        <taxon>Gunneridae</taxon>
        <taxon>Pentapetalae</taxon>
        <taxon>Caryophyllales</taxon>
        <taxon>Nepenthaceae</taxon>
        <taxon>Nepenthes</taxon>
    </lineage>
</organism>
<proteinExistence type="predicted"/>
<dbReference type="AlphaFoldDB" id="A0AAD3XSY4"/>
<dbReference type="EMBL" id="BSYO01000015">
    <property type="protein sequence ID" value="GMH15105.1"/>
    <property type="molecule type" value="Genomic_DNA"/>
</dbReference>
<protein>
    <submittedName>
        <fullName evidence="2">Uncharacterized protein</fullName>
    </submittedName>
</protein>
<comment type="caution">
    <text evidence="2">The sequence shown here is derived from an EMBL/GenBank/DDBJ whole genome shotgun (WGS) entry which is preliminary data.</text>
</comment>
<name>A0AAD3XSY4_NEPGR</name>
<evidence type="ECO:0000313" key="3">
    <source>
        <dbReference type="Proteomes" id="UP001279734"/>
    </source>
</evidence>
<feature type="compositionally biased region" description="Low complexity" evidence="1">
    <location>
        <begin position="11"/>
        <end position="26"/>
    </location>
</feature>
<feature type="region of interest" description="Disordered" evidence="1">
    <location>
        <begin position="129"/>
        <end position="161"/>
    </location>
</feature>
<sequence length="253" mass="27435">MKINKGKGKVHPSPSHSSATLSSPPTGSRDAFSALKLLPASILSLIAVLSFEDREVLDYMITRSMKATASPSCLLEQNRKRKSRNPAPHKSPLFDCGCFECYTSYWFRWDSSPNRELIHQAIEAFEEHLDTDEQSKKAARGKRRERVGGRRHSESSRTVEGLTREALGASVALGAPENEDRKAADTAEDLEGTAEVAEAATDEAAPPSPAEAGAVSVRAAAGEGNHYGLARKVLPDVIGLLNSRLWGLWSPNV</sequence>
<keyword evidence="3" id="KW-1185">Reference proteome</keyword>
<dbReference type="Proteomes" id="UP001279734">
    <property type="component" value="Unassembled WGS sequence"/>
</dbReference>
<evidence type="ECO:0000313" key="2">
    <source>
        <dbReference type="EMBL" id="GMH15105.1"/>
    </source>
</evidence>
<dbReference type="PANTHER" id="PTHR31903:SF4">
    <property type="entry name" value="OS11G0490300 PROTEIN"/>
    <property type="match status" value="1"/>
</dbReference>
<reference evidence="2" key="1">
    <citation type="submission" date="2023-05" db="EMBL/GenBank/DDBJ databases">
        <title>Nepenthes gracilis genome sequencing.</title>
        <authorList>
            <person name="Fukushima K."/>
        </authorList>
    </citation>
    <scope>NUCLEOTIDE SEQUENCE</scope>
    <source>
        <strain evidence="2">SING2019-196</strain>
    </source>
</reference>
<feature type="compositionally biased region" description="Basic residues" evidence="1">
    <location>
        <begin position="1"/>
        <end position="10"/>
    </location>
</feature>
<feature type="region of interest" description="Disordered" evidence="1">
    <location>
        <begin position="1"/>
        <end position="26"/>
    </location>
</feature>
<dbReference type="PANTHER" id="PTHR31903">
    <property type="entry name" value="F12F1.11-RELATED"/>
    <property type="match status" value="1"/>
</dbReference>
<gene>
    <name evidence="2" type="ORF">Nepgr_016946</name>
</gene>
<accession>A0AAD3XSY4</accession>